<dbReference type="InterPro" id="IPR004170">
    <property type="entry name" value="WWE_dom"/>
</dbReference>
<evidence type="ECO:0000313" key="3">
    <source>
        <dbReference type="EMBL" id="QQP31377.1"/>
    </source>
</evidence>
<dbReference type="Gene3D" id="3.30.720.50">
    <property type="match status" value="1"/>
</dbReference>
<dbReference type="SUPFAM" id="SSF117839">
    <property type="entry name" value="WWE domain"/>
    <property type="match status" value="1"/>
</dbReference>
<feature type="non-terminal residue" evidence="3">
    <location>
        <position position="1"/>
    </location>
</feature>
<evidence type="ECO:0000259" key="2">
    <source>
        <dbReference type="Pfam" id="PF02825"/>
    </source>
</evidence>
<dbReference type="Proteomes" id="UP000595437">
    <property type="component" value="Chromosome 21"/>
</dbReference>
<reference evidence="4" key="1">
    <citation type="submission" date="2021-01" db="EMBL/GenBank/DDBJ databases">
        <title>Caligus Genome Assembly.</title>
        <authorList>
            <person name="Gallardo-Escarate C."/>
        </authorList>
    </citation>
    <scope>NUCLEOTIDE SEQUENCE [LARGE SCALE GENOMIC DNA]</scope>
</reference>
<feature type="domain" description="WWE" evidence="2">
    <location>
        <begin position="31"/>
        <end position="82"/>
    </location>
</feature>
<dbReference type="AlphaFoldDB" id="A0A7T8JST5"/>
<protein>
    <submittedName>
        <fullName evidence="3">Protein deltexlike</fullName>
    </submittedName>
</protein>
<feature type="non-terminal residue" evidence="3">
    <location>
        <position position="104"/>
    </location>
</feature>
<dbReference type="OrthoDB" id="2449614at2759"/>
<evidence type="ECO:0000256" key="1">
    <source>
        <dbReference type="SAM" id="MobiDB-lite"/>
    </source>
</evidence>
<organism evidence="3 4">
    <name type="scientific">Caligus rogercresseyi</name>
    <name type="common">Sea louse</name>
    <dbReference type="NCBI Taxonomy" id="217165"/>
    <lineage>
        <taxon>Eukaryota</taxon>
        <taxon>Metazoa</taxon>
        <taxon>Ecdysozoa</taxon>
        <taxon>Arthropoda</taxon>
        <taxon>Crustacea</taxon>
        <taxon>Multicrustacea</taxon>
        <taxon>Hexanauplia</taxon>
        <taxon>Copepoda</taxon>
        <taxon>Siphonostomatoida</taxon>
        <taxon>Caligidae</taxon>
        <taxon>Caligus</taxon>
    </lineage>
</organism>
<dbReference type="Pfam" id="PF02825">
    <property type="entry name" value="WWE"/>
    <property type="match status" value="1"/>
</dbReference>
<keyword evidence="4" id="KW-1185">Reference proteome</keyword>
<dbReference type="EMBL" id="CP045910">
    <property type="protein sequence ID" value="QQP31377.1"/>
    <property type="molecule type" value="Genomic_DNA"/>
</dbReference>
<accession>A0A7T8JST5</accession>
<gene>
    <name evidence="3" type="ORF">FKW44_024960</name>
</gene>
<proteinExistence type="predicted"/>
<feature type="compositionally biased region" description="Polar residues" evidence="1">
    <location>
        <begin position="84"/>
        <end position="104"/>
    </location>
</feature>
<dbReference type="InterPro" id="IPR037197">
    <property type="entry name" value="WWE_dom_sf"/>
</dbReference>
<sequence length="104" mass="11784">EDWGVSNDEQQPGLLGLVGSEHLRRGVGVGDRPGRWRPYSPQVTQLLERAHHKNSTLSISRRDPLLSDYYINMRTFEQCCDRQGPNTPCDGSSIRTTPRQARAH</sequence>
<evidence type="ECO:0000313" key="4">
    <source>
        <dbReference type="Proteomes" id="UP000595437"/>
    </source>
</evidence>
<feature type="region of interest" description="Disordered" evidence="1">
    <location>
        <begin position="81"/>
        <end position="104"/>
    </location>
</feature>
<name>A0A7T8JST5_CALRO</name>